<feature type="binding site" evidence="18 20">
    <location>
        <position position="244"/>
    </location>
    <ligand>
        <name>Zn(2+)</name>
        <dbReference type="ChEBI" id="CHEBI:29105"/>
    </ligand>
</feature>
<dbReference type="GO" id="GO:0031419">
    <property type="term" value="F:cobalamin binding"/>
    <property type="evidence" value="ECO:0007669"/>
    <property type="project" value="UniProtKB-KW"/>
</dbReference>
<dbReference type="Gene3D" id="3.20.20.20">
    <property type="entry name" value="Dihydropteroate synthase-like"/>
    <property type="match status" value="1"/>
</dbReference>
<keyword evidence="14" id="KW-0486">Methionine biosynthesis</keyword>
<evidence type="ECO:0000256" key="14">
    <source>
        <dbReference type="ARBA" id="ARBA00023167"/>
    </source>
</evidence>
<dbReference type="GO" id="GO:0050667">
    <property type="term" value="P:homocysteine metabolic process"/>
    <property type="evidence" value="ECO:0007669"/>
    <property type="project" value="TreeGrafter"/>
</dbReference>
<evidence type="ECO:0000256" key="4">
    <source>
        <dbReference type="ARBA" id="ARBA00010398"/>
    </source>
</evidence>
<dbReference type="GO" id="GO:0008270">
    <property type="term" value="F:zinc ion binding"/>
    <property type="evidence" value="ECO:0007669"/>
    <property type="project" value="InterPro"/>
</dbReference>
<feature type="domain" description="Pterin-binding" evidence="23">
    <location>
        <begin position="358"/>
        <end position="619"/>
    </location>
</feature>
<dbReference type="SUPFAM" id="SSF56507">
    <property type="entry name" value="Methionine synthase activation domain-like"/>
    <property type="match status" value="1"/>
</dbReference>
<dbReference type="Pfam" id="PF02607">
    <property type="entry name" value="B12-binding_2"/>
    <property type="match status" value="1"/>
</dbReference>
<comment type="cofactor">
    <cofactor evidence="1 20">
        <name>Zn(2+)</name>
        <dbReference type="ChEBI" id="CHEBI:29105"/>
    </cofactor>
</comment>
<dbReference type="Pfam" id="PF02574">
    <property type="entry name" value="S-methyl_trans"/>
    <property type="match status" value="1"/>
</dbReference>
<evidence type="ECO:0000256" key="7">
    <source>
        <dbReference type="ARBA" id="ARBA00022605"/>
    </source>
</evidence>
<evidence type="ECO:0000256" key="8">
    <source>
        <dbReference type="ARBA" id="ARBA00022628"/>
    </source>
</evidence>
<dbReference type="FunFam" id="1.10.1240.10:FF:000001">
    <property type="entry name" value="Methionine synthase"/>
    <property type="match status" value="1"/>
</dbReference>
<name>A0AAV2HQ68_LYMST</name>
<dbReference type="InterPro" id="IPR004223">
    <property type="entry name" value="VitB12-dep_Met_synth_activ_dom"/>
</dbReference>
<dbReference type="FunFam" id="3.40.50.280:FF:000001">
    <property type="entry name" value="Methionine synthase"/>
    <property type="match status" value="1"/>
</dbReference>
<evidence type="ECO:0000256" key="2">
    <source>
        <dbReference type="ARBA" id="ARBA00001956"/>
    </source>
</evidence>
<evidence type="ECO:0000256" key="9">
    <source>
        <dbReference type="ARBA" id="ARBA00022679"/>
    </source>
</evidence>
<dbReference type="PROSITE" id="PS50970">
    <property type="entry name" value="HCY"/>
    <property type="match status" value="1"/>
</dbReference>
<evidence type="ECO:0000256" key="21">
    <source>
        <dbReference type="PROSITE-ProRule" id="PRU00346"/>
    </source>
</evidence>
<feature type="domain" description="Hcy-binding" evidence="22">
    <location>
        <begin position="3"/>
        <end position="323"/>
    </location>
</feature>
<feature type="binding site" evidence="19">
    <location>
        <begin position="1207"/>
        <end position="1208"/>
    </location>
    <ligand>
        <name>S-adenosyl-L-methionine</name>
        <dbReference type="ChEBI" id="CHEBI:59789"/>
    </ligand>
</feature>
<comment type="similarity">
    <text evidence="4">Belongs to the vitamin-B12 dependent methionine synthase family.</text>
</comment>
<dbReference type="InterPro" id="IPR011822">
    <property type="entry name" value="MetH"/>
</dbReference>
<evidence type="ECO:0000256" key="13">
    <source>
        <dbReference type="ARBA" id="ARBA00022833"/>
    </source>
</evidence>
<evidence type="ECO:0000256" key="1">
    <source>
        <dbReference type="ARBA" id="ARBA00001947"/>
    </source>
</evidence>
<dbReference type="FunFam" id="3.20.20.330:FF:000001">
    <property type="entry name" value="Methionine synthase"/>
    <property type="match status" value="1"/>
</dbReference>
<dbReference type="PROSITE" id="PS51337">
    <property type="entry name" value="B12_BINDING_NTER"/>
    <property type="match status" value="1"/>
</dbReference>
<dbReference type="InterPro" id="IPR036589">
    <property type="entry name" value="HCY_dom_sf"/>
</dbReference>
<dbReference type="PROSITE" id="PS51332">
    <property type="entry name" value="B12_BINDING"/>
    <property type="match status" value="1"/>
</dbReference>
<evidence type="ECO:0000259" key="26">
    <source>
        <dbReference type="PROSITE" id="PS51337"/>
    </source>
</evidence>
<evidence type="ECO:0000313" key="28">
    <source>
        <dbReference type="Proteomes" id="UP001497497"/>
    </source>
</evidence>
<dbReference type="InterPro" id="IPR037010">
    <property type="entry name" value="VitB12-dep_Met_synth_activ_sf"/>
</dbReference>
<dbReference type="GO" id="GO:0005829">
    <property type="term" value="C:cytosol"/>
    <property type="evidence" value="ECO:0007669"/>
    <property type="project" value="TreeGrafter"/>
</dbReference>
<feature type="binding site" evidence="19">
    <location>
        <begin position="770"/>
        <end position="774"/>
    </location>
    <ligand>
        <name>methylcob(III)alamin</name>
        <dbReference type="ChEBI" id="CHEBI:28115"/>
    </ligand>
</feature>
<dbReference type="InterPro" id="IPR003759">
    <property type="entry name" value="Cbl-bd_cap"/>
</dbReference>
<dbReference type="Gene3D" id="1.10.1240.10">
    <property type="entry name" value="Methionine synthase domain"/>
    <property type="match status" value="1"/>
</dbReference>
<dbReference type="AlphaFoldDB" id="A0AAV2HQ68"/>
<feature type="binding site" evidence="19">
    <location>
        <position position="874"/>
    </location>
    <ligand>
        <name>methylcob(III)alamin</name>
        <dbReference type="ChEBI" id="CHEBI:28115"/>
    </ligand>
</feature>
<keyword evidence="6 21" id="KW-0489">Methyltransferase</keyword>
<dbReference type="SUPFAM" id="SSF51717">
    <property type="entry name" value="Dihydropteroate synthetase-like"/>
    <property type="match status" value="1"/>
</dbReference>
<feature type="domain" description="AdoMet activation" evidence="24">
    <location>
        <begin position="911"/>
        <end position="1245"/>
    </location>
</feature>
<dbReference type="CDD" id="cd02069">
    <property type="entry name" value="methionine_synthase_B12_BD"/>
    <property type="match status" value="1"/>
</dbReference>
<dbReference type="Pfam" id="PF02310">
    <property type="entry name" value="B12-binding"/>
    <property type="match status" value="1"/>
</dbReference>
<evidence type="ECO:0000256" key="10">
    <source>
        <dbReference type="ARBA" id="ARBA00022691"/>
    </source>
</evidence>
<dbReference type="Pfam" id="PF00809">
    <property type="entry name" value="Pterin_bind"/>
    <property type="match status" value="1"/>
</dbReference>
<dbReference type="FunFam" id="3.20.20.20:FF:000002">
    <property type="entry name" value="Methionine synthase"/>
    <property type="match status" value="1"/>
</dbReference>
<feature type="binding site" evidence="18 20">
    <location>
        <position position="309"/>
    </location>
    <ligand>
        <name>Zn(2+)</name>
        <dbReference type="ChEBI" id="CHEBI:29105"/>
    </ligand>
</feature>
<reference evidence="27 28" key="1">
    <citation type="submission" date="2024-04" db="EMBL/GenBank/DDBJ databases">
        <authorList>
            <consortium name="Genoscope - CEA"/>
            <person name="William W."/>
        </authorList>
    </citation>
    <scope>NUCLEOTIDE SEQUENCE [LARGE SCALE GENOMIC DNA]</scope>
</reference>
<dbReference type="PROSITE" id="PS50972">
    <property type="entry name" value="PTERIN_BINDING"/>
    <property type="match status" value="1"/>
</dbReference>
<organism evidence="27 28">
    <name type="scientific">Lymnaea stagnalis</name>
    <name type="common">Great pond snail</name>
    <name type="synonym">Helix stagnalis</name>
    <dbReference type="NCBI Taxonomy" id="6523"/>
    <lineage>
        <taxon>Eukaryota</taxon>
        <taxon>Metazoa</taxon>
        <taxon>Spiralia</taxon>
        <taxon>Lophotrochozoa</taxon>
        <taxon>Mollusca</taxon>
        <taxon>Gastropoda</taxon>
        <taxon>Heterobranchia</taxon>
        <taxon>Euthyneura</taxon>
        <taxon>Panpulmonata</taxon>
        <taxon>Hygrophila</taxon>
        <taxon>Lymnaeoidea</taxon>
        <taxon>Lymnaeidae</taxon>
        <taxon>Lymnaea</taxon>
    </lineage>
</organism>
<sequence length="1246" mass="138966">DIFEVLEKTLKERIMIFDGGMGTMIQRERLDEDDFRGIFFKDHPRNLKGNNDLLCLTKPEVILKIHKEYLAAGADFIETNTFSGTSIAQSDYGLEEYVYRLNKEAAQLAKSACDEISLQTGVKRYVAGAMGPTNRTLSISPSVENPEFRNVTFDELVDAYAEQARGLLDGGADVLLVETIFDTANAKAALFAIENVFESGYTQVPVFISGTIVDKSGRTLSGQTTEAFILSVSHSKPMCLGLNCALGASEMRPFIEAVSKNTTAYVLCYPNAGSLPNTFGEYDETPDETAAQVREFMKDGLINIIGGCCGTQPTHIRYCLVAEVAKNFKPRIPPSELRPNSCCLSGLEPFYISPITNFVNIGERCNVAGSKRFCRLIKTRKFEEALNVAKEQVQTGAQVIDINMDEGMLDGISAMTTFVNLIASEPEIAKVPLCIDSSNFAVIEAGLKCAQGKCIVNSISLKEGEEDFLKKARIIKKYGAAVVIMAFDEEGQATGTERKVAICTRSYNLLTQKLGFNPNDIIFDPNILTIATGIEEHNSYGVNFIEASTIIKKTLPGARVSGGVSNFSFSFRGMEAVREAMHSVFLYHAIKAGMDMGIVNAGALPLYDDIPPELLEMCENLLWDKDPEGTEKLLTYAQSMVQGNKKCVQEDEWRQKSVEERLSHSLVKGIDKYVIEDTEEARQNRELYPRPLNVIEGPLMKGMAIVGDLFGVGKMFLPQVIKSARVMKKAVGHLIPFMETERLEMMRSKGLPEDAEPNYQGTFVIATVKGDVHDIGKNIVGVVLGCNNYKVIDLGVMCPCEKIIETAIREKADFIGLSGLITPSLDEMIYNVKEFERVGLNIPVLIGGATTSKQHTAVKIAPRKSSPVVHVLDASKAVVVVSALGDANTRDEFLEDLAEDYEEIREEHYDSLKDRKYLPIEKAREKRLVIDWSTTPHPVRPSFIGVKKFEDFDLQCLVDYIDWRPFFNVWQLRGKYPNRGYPKIFNDKEVGEQAKSLFEDAQKILRKTIREKKLRATATIAFYPANSVGDDIEVYDEHGEKIATLFGLRQQVRNTISPYLCQSDFLASRESGVTDFIGLFACTAGIGTQEFCKEYEACFDDYNIIMVKAIADRLAEAFAEYLHEKVRKEYWGYSHEECLEADDLHRIKYQGIRPAAGYPSQPDHTEKSTMWQLMRPEEVGITLTDSLAMDPASSVSGIYLANPQSSYFATDKLCKDQIVDYARRKGVDKCVAEKWLRSNLAYDDDD</sequence>
<keyword evidence="7" id="KW-0028">Amino-acid biosynthesis</keyword>
<gene>
    <name evidence="27" type="ORF">GSLYS_00010166001</name>
</gene>
<dbReference type="Pfam" id="PF02965">
    <property type="entry name" value="Met_synt_B12"/>
    <property type="match status" value="1"/>
</dbReference>
<dbReference type="NCBIfam" id="TIGR02082">
    <property type="entry name" value="metH"/>
    <property type="match status" value="1"/>
</dbReference>
<dbReference type="InterPro" id="IPR006158">
    <property type="entry name" value="Cobalamin-bd"/>
</dbReference>
<comment type="cofactor">
    <cofactor evidence="2 18">
        <name>methylcob(III)alamin</name>
        <dbReference type="ChEBI" id="CHEBI:28115"/>
    </cofactor>
</comment>
<keyword evidence="13 18" id="KW-0862">Zinc</keyword>
<dbReference type="EMBL" id="CAXITT010000225">
    <property type="protein sequence ID" value="CAL1536253.1"/>
    <property type="molecule type" value="Genomic_DNA"/>
</dbReference>
<evidence type="ECO:0000256" key="3">
    <source>
        <dbReference type="ARBA" id="ARBA00005178"/>
    </source>
</evidence>
<evidence type="ECO:0000259" key="24">
    <source>
        <dbReference type="PROSITE" id="PS50974"/>
    </source>
</evidence>
<evidence type="ECO:0000256" key="15">
    <source>
        <dbReference type="ARBA" id="ARBA00023285"/>
    </source>
</evidence>
<feature type="non-terminal residue" evidence="27">
    <location>
        <position position="1"/>
    </location>
</feature>
<keyword evidence="28" id="KW-1185">Reference proteome</keyword>
<feature type="binding site" evidence="18 20">
    <location>
        <position position="308"/>
    </location>
    <ligand>
        <name>Zn(2+)</name>
        <dbReference type="ChEBI" id="CHEBI:29105"/>
    </ligand>
</feature>
<dbReference type="PROSITE" id="PS50974">
    <property type="entry name" value="ADOMET_ACTIVATION"/>
    <property type="match status" value="1"/>
</dbReference>
<evidence type="ECO:0000256" key="18">
    <source>
        <dbReference type="PIRSR" id="PIRSR000381-1"/>
    </source>
</evidence>
<dbReference type="InterPro" id="IPR003726">
    <property type="entry name" value="HCY_dom"/>
</dbReference>
<keyword evidence="12" id="KW-0677">Repeat</keyword>
<feature type="binding site" evidence="19">
    <location>
        <position position="818"/>
    </location>
    <ligand>
        <name>methylcob(III)alamin</name>
        <dbReference type="ChEBI" id="CHEBI:28115"/>
    </ligand>
</feature>
<dbReference type="InterPro" id="IPR050554">
    <property type="entry name" value="Met_Synthase/Corrinoid"/>
</dbReference>
<dbReference type="Gene3D" id="3.10.196.10">
    <property type="entry name" value="Vitamin B12-dependent methionine synthase, activation domain"/>
    <property type="match status" value="1"/>
</dbReference>
<keyword evidence="9 21" id="KW-0808">Transferase</keyword>
<dbReference type="InterPro" id="IPR011005">
    <property type="entry name" value="Dihydropteroate_synth-like_sf"/>
</dbReference>
<evidence type="ECO:0000313" key="27">
    <source>
        <dbReference type="EMBL" id="CAL1536253.1"/>
    </source>
</evidence>
<feature type="binding site" evidence="19">
    <location>
        <position position="1153"/>
    </location>
    <ligand>
        <name>S-adenosyl-L-methionine</name>
        <dbReference type="ChEBI" id="CHEBI:59789"/>
    </ligand>
</feature>
<evidence type="ECO:0000256" key="6">
    <source>
        <dbReference type="ARBA" id="ARBA00022603"/>
    </source>
</evidence>
<dbReference type="InterPro" id="IPR000489">
    <property type="entry name" value="Pterin-binding_dom"/>
</dbReference>
<dbReference type="GO" id="GO:0032259">
    <property type="term" value="P:methylation"/>
    <property type="evidence" value="ECO:0007669"/>
    <property type="project" value="UniProtKB-KW"/>
</dbReference>
<dbReference type="Gene3D" id="3.20.20.330">
    <property type="entry name" value="Homocysteine-binding-like domain"/>
    <property type="match status" value="1"/>
</dbReference>
<evidence type="ECO:0000256" key="11">
    <source>
        <dbReference type="ARBA" id="ARBA00022723"/>
    </source>
</evidence>
<proteinExistence type="inferred from homology"/>
<evidence type="ECO:0000256" key="20">
    <source>
        <dbReference type="PROSITE-ProRule" id="PRU00333"/>
    </source>
</evidence>
<keyword evidence="11 18" id="KW-0479">Metal-binding</keyword>
<dbReference type="CDD" id="cd00740">
    <property type="entry name" value="MeTr"/>
    <property type="match status" value="1"/>
</dbReference>
<dbReference type="SUPFAM" id="SSF52242">
    <property type="entry name" value="Cobalamin (vitamin B12)-binding domain"/>
    <property type="match status" value="1"/>
</dbReference>
<dbReference type="PANTHER" id="PTHR45833">
    <property type="entry name" value="METHIONINE SYNTHASE"/>
    <property type="match status" value="1"/>
</dbReference>
<evidence type="ECO:0000256" key="5">
    <source>
        <dbReference type="ARBA" id="ARBA00012032"/>
    </source>
</evidence>
<dbReference type="SUPFAM" id="SSF47644">
    <property type="entry name" value="Methionine synthase domain"/>
    <property type="match status" value="1"/>
</dbReference>
<dbReference type="GO" id="GO:0046653">
    <property type="term" value="P:tetrahydrofolate metabolic process"/>
    <property type="evidence" value="ECO:0007669"/>
    <property type="project" value="TreeGrafter"/>
</dbReference>
<evidence type="ECO:0000256" key="17">
    <source>
        <dbReference type="ARBA" id="ARBA00031040"/>
    </source>
</evidence>
<evidence type="ECO:0000259" key="25">
    <source>
        <dbReference type="PROSITE" id="PS51332"/>
    </source>
</evidence>
<comment type="caution">
    <text evidence="27">The sequence shown here is derived from an EMBL/GenBank/DDBJ whole genome shotgun (WGS) entry which is preliminary data.</text>
</comment>
<evidence type="ECO:0000259" key="23">
    <source>
        <dbReference type="PROSITE" id="PS50972"/>
    </source>
</evidence>
<dbReference type="PIRSF" id="PIRSF000381">
    <property type="entry name" value="MetH"/>
    <property type="match status" value="1"/>
</dbReference>
<feature type="binding site" evidence="19">
    <location>
        <position position="822"/>
    </location>
    <ligand>
        <name>methylcob(III)alamin</name>
        <dbReference type="ChEBI" id="CHEBI:28115"/>
    </ligand>
</feature>
<comment type="pathway">
    <text evidence="3">Amino-acid biosynthesis; L-methionine biosynthesis via de novo pathway; L-methionine from L-homocysteine (MetH route): step 1/1.</text>
</comment>
<protein>
    <recommendedName>
        <fullName evidence="5">methionine synthase</fullName>
        <ecNumber evidence="5">2.1.1.13</ecNumber>
    </recommendedName>
    <alternativeName>
        <fullName evidence="17">5-methyltetrahydrofolate--homocysteine methyltransferase</fullName>
    </alternativeName>
    <alternativeName>
        <fullName evidence="16">Vitamin-B12 dependent methionine synthase</fullName>
    </alternativeName>
</protein>
<accession>A0AAV2HQ68</accession>
<dbReference type="PANTHER" id="PTHR45833:SF1">
    <property type="entry name" value="METHIONINE SYNTHASE"/>
    <property type="match status" value="1"/>
</dbReference>
<evidence type="ECO:0000259" key="22">
    <source>
        <dbReference type="PROSITE" id="PS50970"/>
    </source>
</evidence>
<dbReference type="GO" id="GO:0008705">
    <property type="term" value="F:methionine synthase activity"/>
    <property type="evidence" value="ECO:0007669"/>
    <property type="project" value="UniProtKB-EC"/>
</dbReference>
<feature type="domain" description="B12-binding N-terminal" evidence="26">
    <location>
        <begin position="649"/>
        <end position="746"/>
    </location>
</feature>
<feature type="binding site" evidence="19">
    <location>
        <position position="696"/>
    </location>
    <ligand>
        <name>methylcob(III)alamin</name>
        <dbReference type="ChEBI" id="CHEBI:28115"/>
    </ligand>
</feature>
<evidence type="ECO:0000256" key="19">
    <source>
        <dbReference type="PIRSR" id="PIRSR000381-2"/>
    </source>
</evidence>
<dbReference type="Gene3D" id="3.40.50.280">
    <property type="entry name" value="Cobalamin-binding domain"/>
    <property type="match status" value="1"/>
</dbReference>
<dbReference type="Gene3D" id="1.10.288.10">
    <property type="entry name" value="Cobalamin-dependent Methionine Synthase, domain 2"/>
    <property type="match status" value="1"/>
</dbReference>
<dbReference type="InterPro" id="IPR036724">
    <property type="entry name" value="Cobalamin-bd_sf"/>
</dbReference>
<evidence type="ECO:0000256" key="16">
    <source>
        <dbReference type="ARBA" id="ARBA00030163"/>
    </source>
</evidence>
<dbReference type="EC" id="2.1.1.13" evidence="5"/>
<keyword evidence="15" id="KW-0170">Cobalt</keyword>
<dbReference type="Proteomes" id="UP001497497">
    <property type="component" value="Unassembled WGS sequence"/>
</dbReference>
<keyword evidence="8 18" id="KW-0846">Cobalamin</keyword>
<feature type="binding site" description="axial binding residue" evidence="18">
    <location>
        <position position="773"/>
    </location>
    <ligand>
        <name>methylcob(III)alamin</name>
        <dbReference type="ChEBI" id="CHEBI:28115"/>
    </ligand>
    <ligandPart>
        <name>Co</name>
        <dbReference type="ChEBI" id="CHEBI:27638"/>
    </ligandPart>
</feature>
<dbReference type="InterPro" id="IPR036594">
    <property type="entry name" value="Meth_synthase_dom"/>
</dbReference>
<dbReference type="SMART" id="SM01018">
    <property type="entry name" value="B12-binding_2"/>
    <property type="match status" value="1"/>
</dbReference>
<keyword evidence="10 19" id="KW-0949">S-adenosyl-L-methionine</keyword>
<dbReference type="NCBIfam" id="NF007024">
    <property type="entry name" value="PRK09490.1"/>
    <property type="match status" value="1"/>
</dbReference>
<dbReference type="SUPFAM" id="SSF82282">
    <property type="entry name" value="Homocysteine S-methyltransferase"/>
    <property type="match status" value="1"/>
</dbReference>
<evidence type="ECO:0000256" key="12">
    <source>
        <dbReference type="ARBA" id="ARBA00022737"/>
    </source>
</evidence>
<dbReference type="InterPro" id="IPR033706">
    <property type="entry name" value="Met_synthase_B12-bd"/>
</dbReference>
<feature type="domain" description="B12-binding" evidence="25">
    <location>
        <begin position="760"/>
        <end position="895"/>
    </location>
</feature>
<feature type="binding site" evidence="19">
    <location>
        <position position="962"/>
    </location>
    <ligand>
        <name>S-adenosyl-L-methionine</name>
        <dbReference type="ChEBI" id="CHEBI:59789"/>
    </ligand>
</feature>